<accession>C4XFC0</accession>
<organism evidence="12 13">
    <name type="scientific">Mycoplasmopsis fermentans (strain ATCC 19989 / NBRC 14854 / NCTC 10117 / PG18)</name>
    <name type="common">Mycoplasma fermentans</name>
    <dbReference type="NCBI Taxonomy" id="496833"/>
    <lineage>
        <taxon>Bacteria</taxon>
        <taxon>Bacillati</taxon>
        <taxon>Mycoplasmatota</taxon>
        <taxon>Mycoplasmoidales</taxon>
        <taxon>Metamycoplasmataceae</taxon>
        <taxon>Mycoplasmopsis</taxon>
    </lineage>
</organism>
<evidence type="ECO:0000256" key="3">
    <source>
        <dbReference type="ARBA" id="ARBA00022490"/>
    </source>
</evidence>
<dbReference type="SUPFAM" id="SSF52374">
    <property type="entry name" value="Nucleotidylyl transferase"/>
    <property type="match status" value="1"/>
</dbReference>
<evidence type="ECO:0000256" key="4">
    <source>
        <dbReference type="ARBA" id="ARBA00022598"/>
    </source>
</evidence>
<evidence type="ECO:0000256" key="6">
    <source>
        <dbReference type="ARBA" id="ARBA00022840"/>
    </source>
</evidence>
<evidence type="ECO:0000256" key="1">
    <source>
        <dbReference type="ARBA" id="ARBA00005594"/>
    </source>
</evidence>
<evidence type="ECO:0000259" key="11">
    <source>
        <dbReference type="Pfam" id="PF00133"/>
    </source>
</evidence>
<gene>
    <name evidence="12" type="ordered locus">MBIO_0577</name>
</gene>
<sequence>MIITNNLDIILGVKMSTYNQHKVEKKWQNYWAETQYFEPQKTTKKPKKYILSMFPYPSGNIHMGHVRNYAIGDVLARYYRRKGFNVLHPFGWDAFGLPAENAAIKNGIHPKDWTYKNIKNMNPKLKDLGISFAWNYECITADEIYTKWEQLIFIKMWKKGLVYRKKALLNWCENDQTVLANEQVEDGKCWRCGNIVVQKEMEQYYLKIRNYAEELQNDLELLKNHWPDKVLMMQKNWIGYETGFLAKFDIVENNQNHFSNIDIFTKNKDILVTMNFITIGANHGLVKQLIEENKLSDKEIEKLNLIKAKATAKDFSQKLCLALPLQAINPVNNQKYKIYVSDFCSLGEKNRSQIIDTTKVKSHEEFAKFNNLEITNYANNKADFSKLENSSKINLQDWGISRQRYWGAPIPMINCAKCGLVPEKEENLPVTLPYKVNFTTSGNPLKTNNKWLETKCPKCHSKATRETDTFDTFFESSWYFLRYTTPPAKRESHIFDKVQLKYWNNVDEYIGGVEHAILHLLYARFFTKVLADLKMVDFREPFDNLLTQGMILKDGLKMSKSKGNVVSPDEMIKKYDADTMRLFVLFAAPPEKELEWISSGIEGCHKFIKRLIARRKEVKAKDKLADIKNLKLNNEEKNARRKLYQGLIKQENLFSDRRNNYAFNTIIAWAMETFNAYDKITNSLLIKEMYYVLLNILEPFIPHLAWELSEQFFKLKNLKDFSVDNSALEHDEITYGVTINGKMRVQITVDLANNNKDYVLNLAKNEAAKWLENQVVIKEIFVPNKIVNLVIKAK</sequence>
<keyword evidence="8 10" id="KW-0030">Aminoacyl-tRNA synthetase</keyword>
<dbReference type="EC" id="6.1.1.4" evidence="2"/>
<dbReference type="EMBL" id="AP009608">
    <property type="protein sequence ID" value="BAH69842.1"/>
    <property type="molecule type" value="Genomic_DNA"/>
</dbReference>
<comment type="similarity">
    <text evidence="1 10">Belongs to the class-I aminoacyl-tRNA synthetase family.</text>
</comment>
<feature type="domain" description="Aminoacyl-tRNA synthetase class Ia" evidence="11">
    <location>
        <begin position="26"/>
        <end position="595"/>
    </location>
</feature>
<evidence type="ECO:0000256" key="8">
    <source>
        <dbReference type="ARBA" id="ARBA00023146"/>
    </source>
</evidence>
<evidence type="ECO:0000313" key="13">
    <source>
        <dbReference type="Proteomes" id="UP000006810"/>
    </source>
</evidence>
<dbReference type="PRINTS" id="PR00985">
    <property type="entry name" value="TRNASYNTHLEU"/>
</dbReference>
<dbReference type="eggNOG" id="COG0495">
    <property type="taxonomic scope" value="Bacteria"/>
</dbReference>
<dbReference type="CDD" id="cd00812">
    <property type="entry name" value="LeuRS_core"/>
    <property type="match status" value="1"/>
</dbReference>
<evidence type="ECO:0000256" key="9">
    <source>
        <dbReference type="ARBA" id="ARBA00030520"/>
    </source>
</evidence>
<dbReference type="PANTHER" id="PTHR43740:SF2">
    <property type="entry name" value="LEUCINE--TRNA LIGASE, MITOCHONDRIAL"/>
    <property type="match status" value="1"/>
</dbReference>
<keyword evidence="6 10" id="KW-0067">ATP-binding</keyword>
<keyword evidence="3" id="KW-0963">Cytoplasm</keyword>
<dbReference type="Proteomes" id="UP000006810">
    <property type="component" value="Chromosome"/>
</dbReference>
<evidence type="ECO:0000256" key="2">
    <source>
        <dbReference type="ARBA" id="ARBA00013164"/>
    </source>
</evidence>
<dbReference type="Gene3D" id="3.10.20.590">
    <property type="match status" value="1"/>
</dbReference>
<dbReference type="InterPro" id="IPR014729">
    <property type="entry name" value="Rossmann-like_a/b/a_fold"/>
</dbReference>
<name>C4XFC0_MYCFP</name>
<dbReference type="GO" id="GO:0005524">
    <property type="term" value="F:ATP binding"/>
    <property type="evidence" value="ECO:0007669"/>
    <property type="project" value="UniProtKB-KW"/>
</dbReference>
<proteinExistence type="inferred from homology"/>
<dbReference type="PATRIC" id="fig|496833.3.peg.166"/>
<dbReference type="InterPro" id="IPR002302">
    <property type="entry name" value="Leu-tRNA-ligase"/>
</dbReference>
<dbReference type="GO" id="GO:0005829">
    <property type="term" value="C:cytosol"/>
    <property type="evidence" value="ECO:0007669"/>
    <property type="project" value="TreeGrafter"/>
</dbReference>
<protein>
    <recommendedName>
        <fullName evidence="2">leucine--tRNA ligase</fullName>
        <ecNumber evidence="2">6.1.1.4</ecNumber>
    </recommendedName>
    <alternativeName>
        <fullName evidence="9">Leucyl-tRNA synthetase</fullName>
    </alternativeName>
</protein>
<dbReference type="InterPro" id="IPR009080">
    <property type="entry name" value="tRNAsynth_Ia_anticodon-bd"/>
</dbReference>
<dbReference type="GO" id="GO:0006429">
    <property type="term" value="P:leucyl-tRNA aminoacylation"/>
    <property type="evidence" value="ECO:0007669"/>
    <property type="project" value="InterPro"/>
</dbReference>
<dbReference type="SUPFAM" id="SSF47323">
    <property type="entry name" value="Anticodon-binding domain of a subclass of class I aminoacyl-tRNA synthetases"/>
    <property type="match status" value="1"/>
</dbReference>
<dbReference type="Pfam" id="PF00133">
    <property type="entry name" value="tRNA-synt_1"/>
    <property type="match status" value="1"/>
</dbReference>
<evidence type="ECO:0000256" key="5">
    <source>
        <dbReference type="ARBA" id="ARBA00022741"/>
    </source>
</evidence>
<dbReference type="InterPro" id="IPR001412">
    <property type="entry name" value="aa-tRNA-synth_I_CS"/>
</dbReference>
<reference evidence="12 13" key="1">
    <citation type="journal article" date="2009" name="Curr. Microbiol.">
        <title>Molecular cloning and expression of a novel cholinephosphotransferase involved in glycoglycerophospholipid biosynthesis of Mycoplasma fermentans.</title>
        <authorList>
            <person name="Ishida N."/>
            <person name="Irikura D."/>
            <person name="Matsuda K."/>
            <person name="Sato S."/>
            <person name="Asano K."/>
        </authorList>
    </citation>
    <scope>NUCLEOTIDE SEQUENCE [LARGE SCALE GENOMIC DNA]</scope>
    <source>
        <strain evidence="13">ATCC 19989 / NBRC 14854 / NCTC 10117 / PG18</strain>
    </source>
</reference>
<dbReference type="KEGG" id="mfp:MBIO_0577"/>
<dbReference type="InterPro" id="IPR002300">
    <property type="entry name" value="aa-tRNA-synth_Ia"/>
</dbReference>
<keyword evidence="5 10" id="KW-0547">Nucleotide-binding</keyword>
<dbReference type="GO" id="GO:0004823">
    <property type="term" value="F:leucine-tRNA ligase activity"/>
    <property type="evidence" value="ECO:0007669"/>
    <property type="project" value="UniProtKB-EC"/>
</dbReference>
<dbReference type="PANTHER" id="PTHR43740">
    <property type="entry name" value="LEUCYL-TRNA SYNTHETASE"/>
    <property type="match status" value="1"/>
</dbReference>
<evidence type="ECO:0000256" key="10">
    <source>
        <dbReference type="RuleBase" id="RU363035"/>
    </source>
</evidence>
<dbReference type="Gene3D" id="3.40.50.620">
    <property type="entry name" value="HUPs"/>
    <property type="match status" value="2"/>
</dbReference>
<keyword evidence="7 10" id="KW-0648">Protein biosynthesis</keyword>
<dbReference type="HOGENOM" id="CLU_004427_0_0_14"/>
<dbReference type="Gene3D" id="1.10.730.10">
    <property type="entry name" value="Isoleucyl-tRNA Synthetase, Domain 1"/>
    <property type="match status" value="2"/>
</dbReference>
<dbReference type="PROSITE" id="PS00178">
    <property type="entry name" value="AA_TRNA_LIGASE_I"/>
    <property type="match status" value="1"/>
</dbReference>
<dbReference type="FunFam" id="1.10.730.10:FF:000002">
    <property type="entry name" value="Leucine--tRNA ligase"/>
    <property type="match status" value="1"/>
</dbReference>
<dbReference type="AlphaFoldDB" id="C4XFC0"/>
<evidence type="ECO:0000256" key="7">
    <source>
        <dbReference type="ARBA" id="ARBA00022917"/>
    </source>
</evidence>
<evidence type="ECO:0000313" key="12">
    <source>
        <dbReference type="EMBL" id="BAH69842.1"/>
    </source>
</evidence>
<keyword evidence="13" id="KW-1185">Reference proteome</keyword>
<keyword evidence="4 10" id="KW-0436">Ligase</keyword>